<proteinExistence type="predicted"/>
<evidence type="ECO:0000313" key="3">
    <source>
        <dbReference type="Proteomes" id="UP000199503"/>
    </source>
</evidence>
<evidence type="ECO:0000313" key="2">
    <source>
        <dbReference type="EMBL" id="SEP73167.1"/>
    </source>
</evidence>
<sequence length="193" mass="19330">MNRSLAFVTIAAALGLAACTATPAPDTTPAPTSSTATSAPPHAVVTQVVTETVTKPVAPPAQPVIGSFGYGDLKLGLTLQQALGTKLLGPDISGETQGACTLHEITGTGGKVFVSKAKGVSSIFFTAAMASDGVGEGATEQKLKAGYTTLKAGPGTSYTAVADGNANAYFQFALADDKVTNAVLNLNGQDCHS</sequence>
<feature type="signal peptide" evidence="1">
    <location>
        <begin position="1"/>
        <end position="23"/>
    </location>
</feature>
<dbReference type="EMBL" id="FOFV01000001">
    <property type="protein sequence ID" value="SEP73167.1"/>
    <property type="molecule type" value="Genomic_DNA"/>
</dbReference>
<dbReference type="RefSeq" id="WP_089907651.1">
    <property type="nucleotide sequence ID" value="NZ_FOFV01000001.1"/>
</dbReference>
<dbReference type="OrthoDB" id="3695075at2"/>
<name>A0A1H9A9K0_9PSEU</name>
<dbReference type="PROSITE" id="PS51257">
    <property type="entry name" value="PROKAR_LIPOPROTEIN"/>
    <property type="match status" value="1"/>
</dbReference>
<protein>
    <submittedName>
        <fullName evidence="2">Uncharacterized protein</fullName>
    </submittedName>
</protein>
<accession>A0A1H9A9K0</accession>
<evidence type="ECO:0000256" key="1">
    <source>
        <dbReference type="SAM" id="SignalP"/>
    </source>
</evidence>
<feature type="chain" id="PRO_5011720866" evidence="1">
    <location>
        <begin position="24"/>
        <end position="193"/>
    </location>
</feature>
<keyword evidence="1" id="KW-0732">Signal</keyword>
<reference evidence="3" key="1">
    <citation type="submission" date="2016-10" db="EMBL/GenBank/DDBJ databases">
        <authorList>
            <person name="Varghese N."/>
            <person name="Submissions S."/>
        </authorList>
    </citation>
    <scope>NUCLEOTIDE SEQUENCE [LARGE SCALE GENOMIC DNA]</scope>
    <source>
        <strain evidence="3">DSM 44437</strain>
    </source>
</reference>
<keyword evidence="3" id="KW-1185">Reference proteome</keyword>
<dbReference type="STRING" id="65499.SAMN04488000_10171"/>
<dbReference type="Proteomes" id="UP000199503">
    <property type="component" value="Unassembled WGS sequence"/>
</dbReference>
<organism evidence="2 3">
    <name type="scientific">Lentzea albida</name>
    <dbReference type="NCBI Taxonomy" id="65499"/>
    <lineage>
        <taxon>Bacteria</taxon>
        <taxon>Bacillati</taxon>
        <taxon>Actinomycetota</taxon>
        <taxon>Actinomycetes</taxon>
        <taxon>Pseudonocardiales</taxon>
        <taxon>Pseudonocardiaceae</taxon>
        <taxon>Lentzea</taxon>
    </lineage>
</organism>
<dbReference type="AlphaFoldDB" id="A0A1H9A9K0"/>
<gene>
    <name evidence="2" type="ORF">SAMN04488000_10171</name>
</gene>